<keyword evidence="1" id="KW-0489">Methyltransferase</keyword>
<organism evidence="9 10">
    <name type="scientific">Sclerotinia borealis (strain F-4128)</name>
    <dbReference type="NCBI Taxonomy" id="1432307"/>
    <lineage>
        <taxon>Eukaryota</taxon>
        <taxon>Fungi</taxon>
        <taxon>Dikarya</taxon>
        <taxon>Ascomycota</taxon>
        <taxon>Pezizomycotina</taxon>
        <taxon>Leotiomycetes</taxon>
        <taxon>Helotiales</taxon>
        <taxon>Sclerotiniaceae</taxon>
        <taxon>Sclerotinia</taxon>
    </lineage>
</organism>
<dbReference type="Proteomes" id="UP000019487">
    <property type="component" value="Unassembled WGS sequence"/>
</dbReference>
<dbReference type="Pfam" id="PF00856">
    <property type="entry name" value="SET"/>
    <property type="match status" value="1"/>
</dbReference>
<evidence type="ECO:0000313" key="9">
    <source>
        <dbReference type="EMBL" id="ESZ89774.1"/>
    </source>
</evidence>
<dbReference type="GO" id="GO:0031507">
    <property type="term" value="P:heterochromatin formation"/>
    <property type="evidence" value="ECO:0007669"/>
    <property type="project" value="TreeGrafter"/>
</dbReference>
<feature type="domain" description="CXC" evidence="8">
    <location>
        <begin position="1002"/>
        <end position="1114"/>
    </location>
</feature>
<feature type="compositionally biased region" description="Low complexity" evidence="6">
    <location>
        <begin position="1"/>
        <end position="12"/>
    </location>
</feature>
<accession>W9C4C8</accession>
<evidence type="ECO:0000256" key="3">
    <source>
        <dbReference type="ARBA" id="ARBA00022691"/>
    </source>
</evidence>
<dbReference type="SUPFAM" id="SSF82199">
    <property type="entry name" value="SET domain"/>
    <property type="match status" value="1"/>
</dbReference>
<feature type="compositionally biased region" description="Basic residues" evidence="6">
    <location>
        <begin position="1315"/>
        <end position="1328"/>
    </location>
</feature>
<evidence type="ECO:0000256" key="2">
    <source>
        <dbReference type="ARBA" id="ARBA00022679"/>
    </source>
</evidence>
<dbReference type="PANTHER" id="PTHR45747">
    <property type="entry name" value="HISTONE-LYSINE N-METHYLTRANSFERASE E(Z)"/>
    <property type="match status" value="1"/>
</dbReference>
<dbReference type="Gene3D" id="2.170.270.10">
    <property type="entry name" value="SET domain"/>
    <property type="match status" value="1"/>
</dbReference>
<feature type="compositionally biased region" description="Acidic residues" evidence="6">
    <location>
        <begin position="471"/>
        <end position="480"/>
    </location>
</feature>
<evidence type="ECO:0000313" key="10">
    <source>
        <dbReference type="Proteomes" id="UP000019487"/>
    </source>
</evidence>
<evidence type="ECO:0000259" key="8">
    <source>
        <dbReference type="PROSITE" id="PS51633"/>
    </source>
</evidence>
<dbReference type="PROSITE" id="PS51633">
    <property type="entry name" value="CXC"/>
    <property type="match status" value="1"/>
</dbReference>
<dbReference type="OrthoDB" id="6141102at2759"/>
<keyword evidence="2" id="KW-0808">Transferase</keyword>
<evidence type="ECO:0000256" key="1">
    <source>
        <dbReference type="ARBA" id="ARBA00022603"/>
    </source>
</evidence>
<feature type="compositionally biased region" description="Basic residues" evidence="6">
    <location>
        <begin position="42"/>
        <end position="51"/>
    </location>
</feature>
<feature type="region of interest" description="Disordered" evidence="6">
    <location>
        <begin position="1"/>
        <end position="214"/>
    </location>
</feature>
<feature type="compositionally biased region" description="Polar residues" evidence="6">
    <location>
        <begin position="233"/>
        <end position="251"/>
    </location>
</feature>
<evidence type="ECO:0000256" key="6">
    <source>
        <dbReference type="SAM" id="MobiDB-lite"/>
    </source>
</evidence>
<dbReference type="STRING" id="1432307.W9C4C8"/>
<dbReference type="GO" id="GO:0005634">
    <property type="term" value="C:nucleus"/>
    <property type="evidence" value="ECO:0007669"/>
    <property type="project" value="TreeGrafter"/>
</dbReference>
<dbReference type="PROSITE" id="PS50280">
    <property type="entry name" value="SET"/>
    <property type="match status" value="1"/>
</dbReference>
<name>W9C4C8_SCLBF</name>
<dbReference type="SMART" id="SM00317">
    <property type="entry name" value="SET"/>
    <property type="match status" value="1"/>
</dbReference>
<dbReference type="CDD" id="cd10519">
    <property type="entry name" value="SET_EZH"/>
    <property type="match status" value="1"/>
</dbReference>
<keyword evidence="4" id="KW-0805">Transcription regulation</keyword>
<dbReference type="InterPro" id="IPR048360">
    <property type="entry name" value="Ezh2_CXC_fung"/>
</dbReference>
<keyword evidence="3" id="KW-0949">S-adenosyl-L-methionine</keyword>
<evidence type="ECO:0000256" key="5">
    <source>
        <dbReference type="ARBA" id="ARBA00023163"/>
    </source>
</evidence>
<feature type="compositionally biased region" description="Acidic residues" evidence="6">
    <location>
        <begin position="1348"/>
        <end position="1360"/>
    </location>
</feature>
<feature type="compositionally biased region" description="Basic and acidic residues" evidence="6">
    <location>
        <begin position="130"/>
        <end position="142"/>
    </location>
</feature>
<feature type="region of interest" description="Disordered" evidence="6">
    <location>
        <begin position="233"/>
        <end position="272"/>
    </location>
</feature>
<feature type="domain" description="SET" evidence="7">
    <location>
        <begin position="1129"/>
        <end position="1250"/>
    </location>
</feature>
<dbReference type="InterPro" id="IPR026489">
    <property type="entry name" value="CXC_dom"/>
</dbReference>
<evidence type="ECO:0000259" key="7">
    <source>
        <dbReference type="PROSITE" id="PS50280"/>
    </source>
</evidence>
<feature type="compositionally biased region" description="Acidic residues" evidence="6">
    <location>
        <begin position="1391"/>
        <end position="1407"/>
    </location>
</feature>
<feature type="compositionally biased region" description="Polar residues" evidence="6">
    <location>
        <begin position="179"/>
        <end position="204"/>
    </location>
</feature>
<sequence>MSGANGSGASRSTGGGRRNLASSMFIDLTGDNDEDSEDSKKRNEKLKKKSNKSFIDLSISSDDEPSAPAKTPVLSKPQAEVKLSLNSPPNASAKPRTRVPKYQNGGIYSLLSGGESDDELRTKVSGSLSKKVDDNPKTDAMTRRSPSRSKSNSGGVASSVPLRQGTARKTVMVSHRKSSSGSFAPVTSHSTQNKINSAPSSARSTPGALGGHGILPKSGSILNLSHVIGQQPKSKATSLSTAGPSQLNISTAGKVPASNIPPVHLDSEKVATPRPQCPIASISLGIKESPVFARDAPSIIQIDRGRSGSQNDNESRAELDLHKKQSLFLESRLDGEAGCSRSIEKEDTNSNLLTREEVPRITRKVVERRAEDYIPARENARNTDKDDDAGNHDGNGKILSMVLQPDGNDNPDRTENEIIDYEFPSGTDSSKARKTPYKKKGNHGGARRGPAWEKQRHERNNATGGRSIDSEASDDEDDDIQPLPRRRRKRGQDTNQNLVSKPPSPRSASPILDAGKERCGQSESHMTLISKGKCLTLGGPSKIEYQGLSVDEMKRSLANLEETMTEDRGLSIRSILEKRRLRAQTAMKLDNLDEESPFASLKAADENAEGAVKLDIRTTRKDKIPTYVIPIVVGHGGVDRTPAYTHHINVIRNHLTGDDETLRYIPIVDTGNAIHNKKESAEKFVKDLNTAYTERNSDPREKERVSQIDRHLDDFLEGIGYDNCNRPALVRYYLGHESQRLSYPKEEEKFVLKTLGGPLTGELYKKMVLIVEEMTEAFGVDLDDVVLSQSRFKELVESSRAAQSCERSADRPSPPERLETVAQFTCLICLGAACTTHGEYNYLKINKDISSDDSSEVGSPAGRSFKKSDYEYVWDKLVMHYPDVRRKHNARDHSKKNENWHPEHWNTDKDTAKACSDECYRGRTIWTNYAWTQEEENELKNILLAVKPNKPCSLVDIVDKPCWQIYSKILDLEDQAPVNRSRALPKKQKIEPAEWYDPKAVPRNRGLKPGWQDDTTAHMHDKRVQPAPCVHDGPCRREMDCHCVIQNILCEHFCGCPDDCGRRFAGCSCHAEGLACASDTCICFQMNRECGEQCDSCGSLDRTRPQNRHKEGLFQNGCQNIALQRGVNKKLILGKSQLQGVGFGLFTAEPIKKGDFLHEYAGEVISENEANRRGVIYDRKYSSFLFDLNKEWIIDGARMGNKTRFINHAETEADGLNCIAKILLVHGEHRIEFRASRDIKIGEELFFNYGKKFAEIQGLDKKIGDGKGKMPQANQGVVTGEAALAELDGLSGRRGARREKAREIVEALEGGVSTKGKRGRPRGKASKKARVEPHLAVAGLSNPHGDQEDGEIDGDGDEMMMDIDPSLYPDIIQDSDVEDETFIGKLSSDIEMGDAEDEDDEEEEDDEAVRRTRRTRKMPARYTR</sequence>
<proteinExistence type="predicted"/>
<feature type="region of interest" description="Disordered" evidence="6">
    <location>
        <begin position="1311"/>
        <end position="1360"/>
    </location>
</feature>
<dbReference type="HOGENOM" id="CLU_254486_0_0_1"/>
<keyword evidence="5" id="KW-0804">Transcription</keyword>
<feature type="compositionally biased region" description="Basic and acidic residues" evidence="6">
    <location>
        <begin position="450"/>
        <end position="460"/>
    </location>
</feature>
<dbReference type="Pfam" id="PF21509">
    <property type="entry name" value="Ezh2-like__CXC_fung"/>
    <property type="match status" value="1"/>
</dbReference>
<reference evidence="9 10" key="1">
    <citation type="journal article" date="2014" name="Genome Announc.">
        <title>Draft genome sequence of Sclerotinia borealis, a psychrophilic plant pathogenic fungus.</title>
        <authorList>
            <person name="Mardanov A.V."/>
            <person name="Beletsky A.V."/>
            <person name="Kadnikov V.V."/>
            <person name="Ignatov A.N."/>
            <person name="Ravin N.V."/>
        </authorList>
    </citation>
    <scope>NUCLEOTIDE SEQUENCE [LARGE SCALE GENOMIC DNA]</scope>
    <source>
        <strain evidence="10">F-4157</strain>
    </source>
</reference>
<feature type="compositionally biased region" description="Basic residues" evidence="6">
    <location>
        <begin position="1411"/>
        <end position="1424"/>
    </location>
</feature>
<keyword evidence="10" id="KW-1185">Reference proteome</keyword>
<dbReference type="GO" id="GO:0032259">
    <property type="term" value="P:methylation"/>
    <property type="evidence" value="ECO:0007669"/>
    <property type="project" value="UniProtKB-KW"/>
</dbReference>
<feature type="region of interest" description="Disordered" evidence="6">
    <location>
        <begin position="1373"/>
        <end position="1424"/>
    </location>
</feature>
<dbReference type="EMBL" id="AYSA01000782">
    <property type="protein sequence ID" value="ESZ89774.1"/>
    <property type="molecule type" value="Genomic_DNA"/>
</dbReference>
<dbReference type="InterPro" id="IPR045318">
    <property type="entry name" value="EZH1/2-like"/>
</dbReference>
<dbReference type="InterPro" id="IPR001214">
    <property type="entry name" value="SET_dom"/>
</dbReference>
<dbReference type="InterPro" id="IPR046341">
    <property type="entry name" value="SET_dom_sf"/>
</dbReference>
<evidence type="ECO:0008006" key="11">
    <source>
        <dbReference type="Google" id="ProtNLM"/>
    </source>
</evidence>
<protein>
    <recommendedName>
        <fullName evidence="11">SET domain-containing protein</fullName>
    </recommendedName>
</protein>
<feature type="region of interest" description="Disordered" evidence="6">
    <location>
        <begin position="374"/>
        <end position="523"/>
    </location>
</feature>
<dbReference type="PANTHER" id="PTHR45747:SF4">
    <property type="entry name" value="HISTONE-LYSINE N-METHYLTRANSFERASE E(Z)"/>
    <property type="match status" value="1"/>
</dbReference>
<gene>
    <name evidence="9" type="ORF">SBOR_9846</name>
</gene>
<feature type="compositionally biased region" description="Basic and acidic residues" evidence="6">
    <location>
        <begin position="374"/>
        <end position="395"/>
    </location>
</feature>
<feature type="compositionally biased region" description="Basic residues" evidence="6">
    <location>
        <begin position="432"/>
        <end position="446"/>
    </location>
</feature>
<comment type="caution">
    <text evidence="9">The sequence shown here is derived from an EMBL/GenBank/DDBJ whole genome shotgun (WGS) entry which is preliminary data.</text>
</comment>
<evidence type="ECO:0000256" key="4">
    <source>
        <dbReference type="ARBA" id="ARBA00023015"/>
    </source>
</evidence>
<dbReference type="GO" id="GO:0046976">
    <property type="term" value="F:histone H3K27 methyltransferase activity"/>
    <property type="evidence" value="ECO:0007669"/>
    <property type="project" value="TreeGrafter"/>
</dbReference>
<dbReference type="GO" id="GO:0003682">
    <property type="term" value="F:chromatin binding"/>
    <property type="evidence" value="ECO:0007669"/>
    <property type="project" value="TreeGrafter"/>
</dbReference>